<gene>
    <name evidence="3" type="ORF">G3580_01350</name>
</gene>
<keyword evidence="4" id="KW-1185">Reference proteome</keyword>
<dbReference type="Pfam" id="PF13193">
    <property type="entry name" value="AMP-binding_C"/>
    <property type="match status" value="1"/>
</dbReference>
<dbReference type="PROSITE" id="PS00455">
    <property type="entry name" value="AMP_BINDING"/>
    <property type="match status" value="1"/>
</dbReference>
<dbReference type="Gene3D" id="3.40.50.12780">
    <property type="entry name" value="N-terminal domain of ligase-like"/>
    <property type="match status" value="1"/>
</dbReference>
<feature type="domain" description="AMP-binding enzyme C-terminal" evidence="2">
    <location>
        <begin position="421"/>
        <end position="494"/>
    </location>
</feature>
<keyword evidence="3" id="KW-0436">Ligase</keyword>
<dbReference type="GO" id="GO:0016878">
    <property type="term" value="F:acid-thiol ligase activity"/>
    <property type="evidence" value="ECO:0007669"/>
    <property type="project" value="UniProtKB-ARBA"/>
</dbReference>
<dbReference type="RefSeq" id="WP_173763559.1">
    <property type="nucleotide sequence ID" value="NZ_CP048836.1"/>
</dbReference>
<evidence type="ECO:0000313" key="4">
    <source>
        <dbReference type="Proteomes" id="UP000501991"/>
    </source>
</evidence>
<dbReference type="PANTHER" id="PTHR43767">
    <property type="entry name" value="LONG-CHAIN-FATTY-ACID--COA LIGASE"/>
    <property type="match status" value="1"/>
</dbReference>
<dbReference type="Pfam" id="PF00501">
    <property type="entry name" value="AMP-binding"/>
    <property type="match status" value="1"/>
</dbReference>
<dbReference type="Gene3D" id="3.30.300.30">
    <property type="match status" value="1"/>
</dbReference>
<protein>
    <submittedName>
        <fullName evidence="3">Long-chain fatty acid--CoA ligase</fullName>
    </submittedName>
</protein>
<proteinExistence type="predicted"/>
<dbReference type="InterPro" id="IPR020845">
    <property type="entry name" value="AMP-binding_CS"/>
</dbReference>
<accession>A0A6C1AYE9</accession>
<dbReference type="AlphaFoldDB" id="A0A6C1AYE9"/>
<evidence type="ECO:0000313" key="3">
    <source>
        <dbReference type="EMBL" id="QID16391.1"/>
    </source>
</evidence>
<organism evidence="3 4">
    <name type="scientific">Nitrogeniibacter mangrovi</name>
    <dbReference type="NCBI Taxonomy" id="2016596"/>
    <lineage>
        <taxon>Bacteria</taxon>
        <taxon>Pseudomonadati</taxon>
        <taxon>Pseudomonadota</taxon>
        <taxon>Betaproteobacteria</taxon>
        <taxon>Rhodocyclales</taxon>
        <taxon>Zoogloeaceae</taxon>
        <taxon>Nitrogeniibacter</taxon>
    </lineage>
</organism>
<feature type="domain" description="AMP-dependent synthetase/ligase" evidence="1">
    <location>
        <begin position="9"/>
        <end position="371"/>
    </location>
</feature>
<dbReference type="InterPro" id="IPR025110">
    <property type="entry name" value="AMP-bd_C"/>
</dbReference>
<dbReference type="InterPro" id="IPR042099">
    <property type="entry name" value="ANL_N_sf"/>
</dbReference>
<sequence length="507" mass="55007">MNLASLLVRAARLYPQRPAVLVGSKCRHTYGELAARTGALAGFLRHRLDLARDDRVAIYMTNGPAYLETLYAVLWAGLVAVPINAKLHPRELEYILEDTGARALFMSDDLAPGVAAATLTAPALEHTLVAGDAAYEAATGHHFLPLQEREPGALAWLFYTSGTTGRPKGVMLTHRNLFAMLHSYFTDVDAVGDGDCVVYAAPMSHGAGLYGFPYMLRGCRHVLPESGHFNPDELIDLASDLGHLCLFAAPTMVRRLVDRVKARETGGQGFKTIVYGGGPMYLEDIRDALATMGPRFVQIYGQGESPMTITALPRHMLADRAAPDWATNAASVGFAQSAVEVRLAHANGKTVAEGEVGEILVRGDVVMAGYWRNPEATAKALRDGWLWTGDMGTMDSRGLITLKDRSKDVIISGGTNIYPREVEEALLKHPGVREVSVVGQADPEWGEIVIAFVVGADDLTAEALDALCLAEIARFKRPRAYRFLSELPKNSYGKVLKTALRTLLTPP</sequence>
<dbReference type="Proteomes" id="UP000501991">
    <property type="component" value="Chromosome"/>
</dbReference>
<reference evidence="3 4" key="1">
    <citation type="submission" date="2020-02" db="EMBL/GenBank/DDBJ databases">
        <title>Nitrogenibacter mangrovi gen. nov., sp. nov. isolated from mangrove sediment, a denitrifying betaproteobacterium.</title>
        <authorList>
            <person name="Liao H."/>
            <person name="Tian Y."/>
        </authorList>
    </citation>
    <scope>NUCLEOTIDE SEQUENCE [LARGE SCALE GENOMIC DNA]</scope>
    <source>
        <strain evidence="3 4">M9-3-2</strain>
    </source>
</reference>
<dbReference type="InterPro" id="IPR050237">
    <property type="entry name" value="ATP-dep_AMP-bd_enzyme"/>
</dbReference>
<dbReference type="EMBL" id="CP048836">
    <property type="protein sequence ID" value="QID16391.1"/>
    <property type="molecule type" value="Genomic_DNA"/>
</dbReference>
<dbReference type="InterPro" id="IPR045851">
    <property type="entry name" value="AMP-bd_C_sf"/>
</dbReference>
<dbReference type="SUPFAM" id="SSF56801">
    <property type="entry name" value="Acetyl-CoA synthetase-like"/>
    <property type="match status" value="1"/>
</dbReference>
<dbReference type="KEGG" id="azq:G3580_01350"/>
<evidence type="ECO:0000259" key="2">
    <source>
        <dbReference type="Pfam" id="PF13193"/>
    </source>
</evidence>
<dbReference type="PANTHER" id="PTHR43767:SF1">
    <property type="entry name" value="NONRIBOSOMAL PEPTIDE SYNTHASE PES1 (EUROFUNG)-RELATED"/>
    <property type="match status" value="1"/>
</dbReference>
<dbReference type="InterPro" id="IPR000873">
    <property type="entry name" value="AMP-dep_synth/lig_dom"/>
</dbReference>
<name>A0A6C1AYE9_9RHOO</name>
<evidence type="ECO:0000259" key="1">
    <source>
        <dbReference type="Pfam" id="PF00501"/>
    </source>
</evidence>